<evidence type="ECO:0000259" key="1">
    <source>
        <dbReference type="Pfam" id="PF01965"/>
    </source>
</evidence>
<dbReference type="CDD" id="cd03139">
    <property type="entry name" value="GATase1_PfpI_2"/>
    <property type="match status" value="1"/>
</dbReference>
<dbReference type="Gene3D" id="3.40.50.880">
    <property type="match status" value="1"/>
</dbReference>
<dbReference type="STRING" id="33007.HMPREF3198_02002"/>
<dbReference type="InterPro" id="IPR029062">
    <property type="entry name" value="Class_I_gatase-like"/>
</dbReference>
<dbReference type="Pfam" id="PF01965">
    <property type="entry name" value="DJ-1_PfpI"/>
    <property type="match status" value="1"/>
</dbReference>
<dbReference type="PANTHER" id="PTHR43130:SF15">
    <property type="entry name" value="THIJ_PFPI FAMILY PROTEIN (AFU_ORTHOLOGUE AFUA_5G14240)"/>
    <property type="match status" value="1"/>
</dbReference>
<name>A0A2I1IKP9_9ACTO</name>
<dbReference type="PANTHER" id="PTHR43130">
    <property type="entry name" value="ARAC-FAMILY TRANSCRIPTIONAL REGULATOR"/>
    <property type="match status" value="1"/>
</dbReference>
<feature type="domain" description="DJ-1/PfpI" evidence="1">
    <location>
        <begin position="10"/>
        <end position="166"/>
    </location>
</feature>
<dbReference type="GeneID" id="35867124"/>
<accession>A0A2I1IKP9</accession>
<keyword evidence="3" id="KW-1185">Reference proteome</keyword>
<dbReference type="AlphaFoldDB" id="A0A2I1IKP9"/>
<dbReference type="InterPro" id="IPR052158">
    <property type="entry name" value="INH-QAR"/>
</dbReference>
<evidence type="ECO:0000313" key="2">
    <source>
        <dbReference type="EMBL" id="PKY71705.1"/>
    </source>
</evidence>
<comment type="caution">
    <text evidence="2">The sequence shown here is derived from an EMBL/GenBank/DDBJ whole genome shotgun (WGS) entry which is preliminary data.</text>
</comment>
<gene>
    <name evidence="2" type="ORF">CYJ19_10865</name>
</gene>
<reference evidence="2 3" key="1">
    <citation type="submission" date="2017-12" db="EMBL/GenBank/DDBJ databases">
        <title>Phylogenetic diversity of female urinary microbiome.</title>
        <authorList>
            <person name="Thomas-White K."/>
            <person name="Wolfe A.J."/>
        </authorList>
    </citation>
    <scope>NUCLEOTIDE SEQUENCE [LARGE SCALE GENOMIC DNA]</scope>
    <source>
        <strain evidence="2 3">UMB0402</strain>
    </source>
</reference>
<dbReference type="InterPro" id="IPR002818">
    <property type="entry name" value="DJ-1/PfpI"/>
</dbReference>
<dbReference type="RefSeq" id="WP_024331418.1">
    <property type="nucleotide sequence ID" value="NZ_JASOXK010000004.1"/>
</dbReference>
<protein>
    <submittedName>
        <fullName evidence="2">DJ-1/PfpI family protein</fullName>
    </submittedName>
</protein>
<organism evidence="2 3">
    <name type="scientific">Winkia neuii</name>
    <dbReference type="NCBI Taxonomy" id="33007"/>
    <lineage>
        <taxon>Bacteria</taxon>
        <taxon>Bacillati</taxon>
        <taxon>Actinomycetota</taxon>
        <taxon>Actinomycetes</taxon>
        <taxon>Actinomycetales</taxon>
        <taxon>Actinomycetaceae</taxon>
        <taxon>Winkia</taxon>
    </lineage>
</organism>
<sequence>MEQDTYLVDVLLYDGFEALDVFGPVELLSWVPAVHFHYLATLPKVLSAQKFSISASTSNSGGDLLLVPGGPGSRALVRDAAFLEKLRILCKSHALVVSVCTGSALLAAAGELDGYQATSNKQAFAWAASFGRAVEWKQRARWCADRDRWTSSGVAAGMDMTAALIAHLFGSNAASAALRQAEYTASSNPANDPFAKK</sequence>
<dbReference type="Proteomes" id="UP000235122">
    <property type="component" value="Unassembled WGS sequence"/>
</dbReference>
<dbReference type="SUPFAM" id="SSF52317">
    <property type="entry name" value="Class I glutamine amidotransferase-like"/>
    <property type="match status" value="1"/>
</dbReference>
<proteinExistence type="predicted"/>
<evidence type="ECO:0000313" key="3">
    <source>
        <dbReference type="Proteomes" id="UP000235122"/>
    </source>
</evidence>
<dbReference type="EMBL" id="PKKO01000006">
    <property type="protein sequence ID" value="PKY71705.1"/>
    <property type="molecule type" value="Genomic_DNA"/>
</dbReference>